<gene>
    <name evidence="1" type="ORF">OXU80_27245</name>
</gene>
<proteinExistence type="predicted"/>
<dbReference type="Proteomes" id="UP001163223">
    <property type="component" value="Chromosome"/>
</dbReference>
<evidence type="ECO:0000313" key="2">
    <source>
        <dbReference type="Proteomes" id="UP001163223"/>
    </source>
</evidence>
<keyword evidence="2" id="KW-1185">Reference proteome</keyword>
<evidence type="ECO:0000313" key="1">
    <source>
        <dbReference type="EMBL" id="WAJ28461.1"/>
    </source>
</evidence>
<reference evidence="1" key="1">
    <citation type="submission" date="2022-11" db="EMBL/GenBank/DDBJ databases">
        <title>beta-Carotene-producing bacterium, Jeongeuplla avenae sp. nov., alleviates the salt stress of Arabidopsis seedlings.</title>
        <authorList>
            <person name="Jiang L."/>
            <person name="Lee J."/>
        </authorList>
    </citation>
    <scope>NUCLEOTIDE SEQUENCE</scope>
    <source>
        <strain evidence="1">DY_R2A_6</strain>
    </source>
</reference>
<sequence>MTKVLFAGPSLHGVGDLPADLVRRPPAAHGDIQAAVLAGANVVGLADGLFETVAAVWHKEILFALSQGVSVLGAASMGALRAAECREFGMVAVGEVARRYVEGELDDDAAVAQLHAPAELDFMPLTVALVDCQDMVEALHGAGLLDARDAASVLEAARAMFFKERTWPALLAAADVDPTSAAAILALVRRRSGPKRRDAILLARSVAASPDVRRVDAAEWTLSRTPAWRRSLERAEGERPSMGIVAGPTTARFGEASTVTLR</sequence>
<protein>
    <submittedName>
        <fullName evidence="1">TfuA-like protein</fullName>
    </submittedName>
</protein>
<accession>A0ACD4NNJ8</accession>
<name>A0ACD4NNJ8_9HYPH</name>
<dbReference type="EMBL" id="CP113520">
    <property type="protein sequence ID" value="WAJ28461.1"/>
    <property type="molecule type" value="Genomic_DNA"/>
</dbReference>
<organism evidence="1 2">
    <name type="scientific">Antarcticirhabdus aurantiaca</name>
    <dbReference type="NCBI Taxonomy" id="2606717"/>
    <lineage>
        <taxon>Bacteria</taxon>
        <taxon>Pseudomonadati</taxon>
        <taxon>Pseudomonadota</taxon>
        <taxon>Alphaproteobacteria</taxon>
        <taxon>Hyphomicrobiales</taxon>
        <taxon>Aurantimonadaceae</taxon>
        <taxon>Antarcticirhabdus</taxon>
    </lineage>
</organism>